<accession>A0A8J2RDH9</accession>
<dbReference type="AlphaFoldDB" id="A0A8J2RDH9"/>
<evidence type="ECO:0000256" key="9">
    <source>
        <dbReference type="SAM" id="MobiDB-lite"/>
    </source>
</evidence>
<evidence type="ECO:0000256" key="6">
    <source>
        <dbReference type="ARBA" id="ARBA00022845"/>
    </source>
</evidence>
<keyword evidence="7 8" id="KW-0694">RNA-binding</keyword>
<comment type="caution">
    <text evidence="11">The sequence shown here is derived from an EMBL/GenBank/DDBJ whole genome shotgun (WGS) entry which is preliminary data.</text>
</comment>
<evidence type="ECO:0000313" key="12">
    <source>
        <dbReference type="Proteomes" id="UP000789390"/>
    </source>
</evidence>
<evidence type="ECO:0000256" key="3">
    <source>
        <dbReference type="ARBA" id="ARBA00022723"/>
    </source>
</evidence>
<dbReference type="Gene3D" id="4.10.60.30">
    <property type="entry name" value="Nanos, RNA-binding domain"/>
    <property type="match status" value="1"/>
</dbReference>
<evidence type="ECO:0000256" key="7">
    <source>
        <dbReference type="ARBA" id="ARBA00022884"/>
    </source>
</evidence>
<dbReference type="PROSITE" id="PS51522">
    <property type="entry name" value="ZF_NANOS"/>
    <property type="match status" value="1"/>
</dbReference>
<dbReference type="InterPro" id="IPR008705">
    <property type="entry name" value="Nanos/Xcar2"/>
</dbReference>
<dbReference type="GO" id="GO:0003723">
    <property type="term" value="F:RNA binding"/>
    <property type="evidence" value="ECO:0007669"/>
    <property type="project" value="UniProtKB-UniRule"/>
</dbReference>
<keyword evidence="6 8" id="KW-0810">Translation regulation</keyword>
<name>A0A8J2RDH9_9CRUS</name>
<dbReference type="GO" id="GO:0006417">
    <property type="term" value="P:regulation of translation"/>
    <property type="evidence" value="ECO:0007669"/>
    <property type="project" value="UniProtKB-UniRule"/>
</dbReference>
<sequence>MIRQQHFLGRPLTKKSGTSATQSIEDDEGYGTSSPTIASPQLNNKIFTFMETSVGPATSLVSKVSEDEWSSLEKELNQVLNIQPLSDSRVKISKYNSNDVFSPRTTKTPIYSSSNANKQHRTNCQFCAKNGEIRSVVESHTLRHPVTRAVICPVLRKYVCEICGASGDNAHTKFYCPENRNRKTAPMAILLKTTRNNATGKRIHM</sequence>
<keyword evidence="12" id="KW-1185">Reference proteome</keyword>
<comment type="subcellular location">
    <subcellularLocation>
        <location evidence="1">Cytoplasm</location>
    </subcellularLocation>
</comment>
<dbReference type="Proteomes" id="UP000789390">
    <property type="component" value="Unassembled WGS sequence"/>
</dbReference>
<dbReference type="InterPro" id="IPR038129">
    <property type="entry name" value="Nanos_sf"/>
</dbReference>
<keyword evidence="4 8" id="KW-0863">Zinc-finger</keyword>
<evidence type="ECO:0000256" key="1">
    <source>
        <dbReference type="ARBA" id="ARBA00004496"/>
    </source>
</evidence>
<dbReference type="GO" id="GO:0005737">
    <property type="term" value="C:cytoplasm"/>
    <property type="evidence" value="ECO:0007669"/>
    <property type="project" value="UniProtKB-SubCell"/>
</dbReference>
<protein>
    <recommendedName>
        <fullName evidence="10">Nanos-type domain-containing protein</fullName>
    </recommendedName>
</protein>
<evidence type="ECO:0000256" key="8">
    <source>
        <dbReference type="PROSITE-ProRule" id="PRU00855"/>
    </source>
</evidence>
<evidence type="ECO:0000259" key="10">
    <source>
        <dbReference type="PROSITE" id="PS51522"/>
    </source>
</evidence>
<dbReference type="PANTHER" id="PTHR12887">
    <property type="entry name" value="NANOS PROTEIN"/>
    <property type="match status" value="1"/>
</dbReference>
<feature type="domain" description="Nanos-type" evidence="10">
    <location>
        <begin position="123"/>
        <end position="178"/>
    </location>
</feature>
<reference evidence="11" key="1">
    <citation type="submission" date="2021-11" db="EMBL/GenBank/DDBJ databases">
        <authorList>
            <person name="Schell T."/>
        </authorList>
    </citation>
    <scope>NUCLEOTIDE SEQUENCE</scope>
    <source>
        <strain evidence="11">M5</strain>
    </source>
</reference>
<keyword evidence="5" id="KW-0862">Zinc</keyword>
<evidence type="ECO:0000256" key="4">
    <source>
        <dbReference type="ARBA" id="ARBA00022771"/>
    </source>
</evidence>
<gene>
    <name evidence="11" type="ORF">DGAL_LOCUS1738</name>
</gene>
<dbReference type="InterPro" id="IPR024161">
    <property type="entry name" value="Znf_nanos-typ"/>
</dbReference>
<dbReference type="OrthoDB" id="6381388at2759"/>
<dbReference type="Pfam" id="PF05741">
    <property type="entry name" value="zf-nanos"/>
    <property type="match status" value="1"/>
</dbReference>
<organism evidence="11 12">
    <name type="scientific">Daphnia galeata</name>
    <dbReference type="NCBI Taxonomy" id="27404"/>
    <lineage>
        <taxon>Eukaryota</taxon>
        <taxon>Metazoa</taxon>
        <taxon>Ecdysozoa</taxon>
        <taxon>Arthropoda</taxon>
        <taxon>Crustacea</taxon>
        <taxon>Branchiopoda</taxon>
        <taxon>Diplostraca</taxon>
        <taxon>Cladocera</taxon>
        <taxon>Anomopoda</taxon>
        <taxon>Daphniidae</taxon>
        <taxon>Daphnia</taxon>
    </lineage>
</organism>
<comment type="similarity">
    <text evidence="8">Belongs to the nanos family.</text>
</comment>
<proteinExistence type="inferred from homology"/>
<feature type="region of interest" description="Disordered" evidence="9">
    <location>
        <begin position="1"/>
        <end position="37"/>
    </location>
</feature>
<dbReference type="GO" id="GO:0008270">
    <property type="term" value="F:zinc ion binding"/>
    <property type="evidence" value="ECO:0007669"/>
    <property type="project" value="UniProtKB-KW"/>
</dbReference>
<evidence type="ECO:0000256" key="5">
    <source>
        <dbReference type="ARBA" id="ARBA00022833"/>
    </source>
</evidence>
<keyword evidence="2" id="KW-0963">Cytoplasm</keyword>
<evidence type="ECO:0000256" key="2">
    <source>
        <dbReference type="ARBA" id="ARBA00022490"/>
    </source>
</evidence>
<dbReference type="EMBL" id="CAKKLH010000022">
    <property type="protein sequence ID" value="CAH0099591.1"/>
    <property type="molecule type" value="Genomic_DNA"/>
</dbReference>
<evidence type="ECO:0000313" key="11">
    <source>
        <dbReference type="EMBL" id="CAH0099591.1"/>
    </source>
</evidence>
<keyword evidence="3" id="KW-0479">Metal-binding</keyword>